<reference evidence="2 3" key="1">
    <citation type="submission" date="2018-06" db="EMBL/GenBank/DDBJ databases">
        <authorList>
            <consortium name="Pathogen Informatics"/>
            <person name="Doyle S."/>
        </authorList>
    </citation>
    <scope>NUCLEOTIDE SEQUENCE [LARGE SCALE GENOMIC DNA]</scope>
    <source>
        <strain evidence="2 3">NCTC11388</strain>
    </source>
</reference>
<organism evidence="2 3">
    <name type="scientific">Sphingobacterium spiritivorum</name>
    <name type="common">Flavobacterium spiritivorum</name>
    <dbReference type="NCBI Taxonomy" id="258"/>
    <lineage>
        <taxon>Bacteria</taxon>
        <taxon>Pseudomonadati</taxon>
        <taxon>Bacteroidota</taxon>
        <taxon>Sphingobacteriia</taxon>
        <taxon>Sphingobacteriales</taxon>
        <taxon>Sphingobacteriaceae</taxon>
        <taxon>Sphingobacterium</taxon>
    </lineage>
</organism>
<evidence type="ECO:0000313" key="3">
    <source>
        <dbReference type="Proteomes" id="UP000254893"/>
    </source>
</evidence>
<dbReference type="GO" id="GO:0016788">
    <property type="term" value="F:hydrolase activity, acting on ester bonds"/>
    <property type="evidence" value="ECO:0007669"/>
    <property type="project" value="InterPro"/>
</dbReference>
<dbReference type="InterPro" id="IPR008947">
    <property type="entry name" value="PLipase_C/P1_nuclease_dom_sf"/>
</dbReference>
<dbReference type="RefSeq" id="WP_115171100.1">
    <property type="nucleotide sequence ID" value="NZ_UGYW01000002.1"/>
</dbReference>
<gene>
    <name evidence="2" type="ORF">NCTC11388_03681</name>
</gene>
<dbReference type="SUPFAM" id="SSF48537">
    <property type="entry name" value="Phospholipase C/P1 nuclease"/>
    <property type="match status" value="1"/>
</dbReference>
<name>A0A380CNB3_SPHSI</name>
<accession>A0A380CNB3</accession>
<dbReference type="AlphaFoldDB" id="A0A380CNB3"/>
<protein>
    <recommendedName>
        <fullName evidence="4">S1/P1 Nuclease</fullName>
    </recommendedName>
</protein>
<proteinExistence type="predicted"/>
<feature type="compositionally biased region" description="Polar residues" evidence="1">
    <location>
        <begin position="297"/>
        <end position="307"/>
    </location>
</feature>
<sequence length="315" mass="36294">MKKIHLMLTGLLICLLCSSWGFYAHKLINRNAVFTLPTELAVFYKQNIDQITEKAVDADKRCYIDSAESPRHFIDLDAYDTNTLDTLPVHWSRAKEKIEEKRLLSNGIVPWQIYITYQKLVKAFIVRDKTKIIRHSADLGHYVADAHVPLHTTKNYNGQYTDQIGIHAFWESRLPEMFAPQYKLTAGKAQFITDPAALAWAIVYESAPLADTVLRIEKELSVRFPESQKKTYLTRNNVLILTYSDAYAKAYHEALNGMVEFRMRKAIHRIGSLWYSAWIEAGQPDLRKLKNKDSEPESTISSQSPQTPMGREEWP</sequence>
<dbReference type="CDD" id="cd10981">
    <property type="entry name" value="ZnPC_S1P1"/>
    <property type="match status" value="1"/>
</dbReference>
<evidence type="ECO:0008006" key="4">
    <source>
        <dbReference type="Google" id="ProtNLM"/>
    </source>
</evidence>
<evidence type="ECO:0000256" key="1">
    <source>
        <dbReference type="SAM" id="MobiDB-lite"/>
    </source>
</evidence>
<dbReference type="Gene3D" id="1.10.575.10">
    <property type="entry name" value="P1 Nuclease"/>
    <property type="match status" value="1"/>
</dbReference>
<evidence type="ECO:0000313" key="2">
    <source>
        <dbReference type="EMBL" id="SUJ24714.1"/>
    </source>
</evidence>
<feature type="region of interest" description="Disordered" evidence="1">
    <location>
        <begin position="288"/>
        <end position="315"/>
    </location>
</feature>
<dbReference type="Proteomes" id="UP000254893">
    <property type="component" value="Unassembled WGS sequence"/>
</dbReference>
<dbReference type="EMBL" id="UGYW01000002">
    <property type="protein sequence ID" value="SUJ24714.1"/>
    <property type="molecule type" value="Genomic_DNA"/>
</dbReference>